<dbReference type="Pfam" id="PF00593">
    <property type="entry name" value="TonB_dep_Rec_b-barrel"/>
    <property type="match status" value="1"/>
</dbReference>
<keyword evidence="8" id="KW-0406">Ion transport</keyword>
<reference evidence="17 18" key="1">
    <citation type="submission" date="2019-06" db="EMBL/GenBank/DDBJ databases">
        <authorList>
            <person name="Meng X."/>
        </authorList>
    </citation>
    <scope>NUCLEOTIDE SEQUENCE [LARGE SCALE GENOMIC DNA]</scope>
    <source>
        <strain evidence="17 18">M625</strain>
    </source>
</reference>
<keyword evidence="3 12" id="KW-1134">Transmembrane beta strand</keyword>
<evidence type="ECO:0000256" key="8">
    <source>
        <dbReference type="ARBA" id="ARBA00023065"/>
    </source>
</evidence>
<dbReference type="EMBL" id="VFWZ01000002">
    <property type="protein sequence ID" value="TPN86858.1"/>
    <property type="molecule type" value="Genomic_DNA"/>
</dbReference>
<evidence type="ECO:0000256" key="4">
    <source>
        <dbReference type="ARBA" id="ARBA00022496"/>
    </source>
</evidence>
<feature type="chain" id="PRO_5021287262" evidence="14">
    <location>
        <begin position="22"/>
        <end position="824"/>
    </location>
</feature>
<gene>
    <name evidence="17" type="ORF">FHK87_04445</name>
</gene>
<dbReference type="GO" id="GO:0015344">
    <property type="term" value="F:siderophore uptake transmembrane transporter activity"/>
    <property type="evidence" value="ECO:0007669"/>
    <property type="project" value="TreeGrafter"/>
</dbReference>
<dbReference type="PROSITE" id="PS52016">
    <property type="entry name" value="TONB_DEPENDENT_REC_3"/>
    <property type="match status" value="1"/>
</dbReference>
<dbReference type="InterPro" id="IPR008969">
    <property type="entry name" value="CarboxyPept-like_regulatory"/>
</dbReference>
<dbReference type="InterPro" id="IPR000531">
    <property type="entry name" value="Beta-barrel_TonB"/>
</dbReference>
<sequence>MKKVNWLFTVAFLFATQIILAQSGTIKGRVVSDTNTPLDDINIALSTTSLGSQTMSDGTFEITNVPEGTYTLVISAVGYLSQQIGVKVTSNQTQEVSDIILIKSIQSLDEVMVNGERANKFSRKTSEVVSKLSLKNIENSQVYNTISSELIKDQVVTNFDDALNSVTGLDRLWESTGRGNDGAGYFALRGFEAQPNFSNGLPALNFGSPDPINIEKIEVIKGPSGTLFGGPLTNYGGIINVTTKKPYQGFGGEVSYTTGTYGLNRVTADVNTNLDAAGKYLLRVTSAYEYRGSWQDAGFQKSFFVAPTLSYQASDKLSFLVMAEFNDAEQTNTPLLFLNRSAPSAVLNSDDVGIDRDRSFTSNDLTIESPTFNLQAQANYQISDQWSSQTAVSRSFAESKGYYSFLFDIDGQFNFSQSIRNENFSVGTTNIQQNFRGDFKIGQVRNRVIAGFDYYNQSTTNNSDSGFVFTGIFRPDGTAVGRAPDGSVPNVPLNRASVDAAIAQNMAANPDVVVNNIKTNQHIYGFYASDQVDFFPEDRKQQLSAIAGLRVDIFDNEGNTFDDEDDYDQTAVSPKFGLIYQPIKDKLSLFGNYQNSFRNIAPEVSPTGETLNFDPEQGNQLEFGIKANLFNDKLSIVTSYYDIQVKDRVFSNIILDDAGAPLGSVSIQGGEVESKGFEIEVIANPIPGLNIIAGYSHNDSEILVSTNNPGPFDEVGRRPDTAGPEDLANFWASYTFQESSALKGFGLGAGFNYAGDRNTLDSSITDTFIIPSYTVVNTSVFYQHKNYRVSLKLNNALDETYFRGWSTLNAQQPRSLLASISYKF</sequence>
<evidence type="ECO:0000313" key="18">
    <source>
        <dbReference type="Proteomes" id="UP000315540"/>
    </source>
</evidence>
<keyword evidence="18" id="KW-1185">Reference proteome</keyword>
<keyword evidence="17" id="KW-0675">Receptor</keyword>
<keyword evidence="11 12" id="KW-0998">Cell outer membrane</keyword>
<evidence type="ECO:0000313" key="17">
    <source>
        <dbReference type="EMBL" id="TPN86858.1"/>
    </source>
</evidence>
<keyword evidence="7" id="KW-0408">Iron</keyword>
<evidence type="ECO:0000256" key="7">
    <source>
        <dbReference type="ARBA" id="ARBA00023004"/>
    </source>
</evidence>
<keyword evidence="10 12" id="KW-0472">Membrane</keyword>
<organism evidence="17 18">
    <name type="scientific">Aquimarina algicola</name>
    <dbReference type="NCBI Taxonomy" id="2589995"/>
    <lineage>
        <taxon>Bacteria</taxon>
        <taxon>Pseudomonadati</taxon>
        <taxon>Bacteroidota</taxon>
        <taxon>Flavobacteriia</taxon>
        <taxon>Flavobacteriales</taxon>
        <taxon>Flavobacteriaceae</taxon>
        <taxon>Aquimarina</taxon>
    </lineage>
</organism>
<evidence type="ECO:0000256" key="11">
    <source>
        <dbReference type="ARBA" id="ARBA00023237"/>
    </source>
</evidence>
<evidence type="ECO:0000259" key="16">
    <source>
        <dbReference type="Pfam" id="PF07715"/>
    </source>
</evidence>
<dbReference type="Pfam" id="PF07715">
    <property type="entry name" value="Plug"/>
    <property type="match status" value="1"/>
</dbReference>
<dbReference type="OrthoDB" id="9775095at2"/>
<keyword evidence="6 14" id="KW-0732">Signal</keyword>
<dbReference type="InterPro" id="IPR036942">
    <property type="entry name" value="Beta-barrel_TonB_sf"/>
</dbReference>
<keyword evidence="9 13" id="KW-0798">TonB box</keyword>
<evidence type="ECO:0000256" key="10">
    <source>
        <dbReference type="ARBA" id="ARBA00023136"/>
    </source>
</evidence>
<comment type="caution">
    <text evidence="17">The sequence shown here is derived from an EMBL/GenBank/DDBJ whole genome shotgun (WGS) entry which is preliminary data.</text>
</comment>
<dbReference type="GO" id="GO:0009279">
    <property type="term" value="C:cell outer membrane"/>
    <property type="evidence" value="ECO:0007669"/>
    <property type="project" value="UniProtKB-SubCell"/>
</dbReference>
<dbReference type="SUPFAM" id="SSF49464">
    <property type="entry name" value="Carboxypeptidase regulatory domain-like"/>
    <property type="match status" value="1"/>
</dbReference>
<evidence type="ECO:0000256" key="2">
    <source>
        <dbReference type="ARBA" id="ARBA00022448"/>
    </source>
</evidence>
<feature type="domain" description="TonB-dependent receptor plug" evidence="16">
    <location>
        <begin position="138"/>
        <end position="230"/>
    </location>
</feature>
<dbReference type="InterPro" id="IPR010917">
    <property type="entry name" value="TonB_rcpt_CS"/>
</dbReference>
<protein>
    <submittedName>
        <fullName evidence="17">TonB-dependent receptor</fullName>
    </submittedName>
</protein>
<dbReference type="InterPro" id="IPR039426">
    <property type="entry name" value="TonB-dep_rcpt-like"/>
</dbReference>
<evidence type="ECO:0000256" key="13">
    <source>
        <dbReference type="RuleBase" id="RU003357"/>
    </source>
</evidence>
<dbReference type="CDD" id="cd01347">
    <property type="entry name" value="ligand_gated_channel"/>
    <property type="match status" value="1"/>
</dbReference>
<evidence type="ECO:0000256" key="9">
    <source>
        <dbReference type="ARBA" id="ARBA00023077"/>
    </source>
</evidence>
<dbReference type="InterPro" id="IPR037066">
    <property type="entry name" value="Plug_dom_sf"/>
</dbReference>
<dbReference type="PANTHER" id="PTHR32552">
    <property type="entry name" value="FERRICHROME IRON RECEPTOR-RELATED"/>
    <property type="match status" value="1"/>
</dbReference>
<dbReference type="Gene3D" id="2.40.170.20">
    <property type="entry name" value="TonB-dependent receptor, beta-barrel domain"/>
    <property type="match status" value="1"/>
</dbReference>
<keyword evidence="4" id="KW-0410">Iron transport</keyword>
<evidence type="ECO:0000256" key="1">
    <source>
        <dbReference type="ARBA" id="ARBA00004571"/>
    </source>
</evidence>
<dbReference type="Gene3D" id="2.60.40.1120">
    <property type="entry name" value="Carboxypeptidase-like, regulatory domain"/>
    <property type="match status" value="1"/>
</dbReference>
<evidence type="ECO:0000256" key="6">
    <source>
        <dbReference type="ARBA" id="ARBA00022729"/>
    </source>
</evidence>
<feature type="domain" description="TonB-dependent receptor-like beta-barrel" evidence="15">
    <location>
        <begin position="343"/>
        <end position="795"/>
    </location>
</feature>
<evidence type="ECO:0000256" key="12">
    <source>
        <dbReference type="PROSITE-ProRule" id="PRU01360"/>
    </source>
</evidence>
<dbReference type="Pfam" id="PF13715">
    <property type="entry name" value="CarbopepD_reg_2"/>
    <property type="match status" value="1"/>
</dbReference>
<dbReference type="Gene3D" id="2.170.130.10">
    <property type="entry name" value="TonB-dependent receptor, plug domain"/>
    <property type="match status" value="1"/>
</dbReference>
<accession>A0A504JGG9</accession>
<dbReference type="AlphaFoldDB" id="A0A504JGG9"/>
<evidence type="ECO:0000256" key="5">
    <source>
        <dbReference type="ARBA" id="ARBA00022692"/>
    </source>
</evidence>
<evidence type="ECO:0000259" key="15">
    <source>
        <dbReference type="Pfam" id="PF00593"/>
    </source>
</evidence>
<comment type="similarity">
    <text evidence="12 13">Belongs to the TonB-dependent receptor family.</text>
</comment>
<comment type="subcellular location">
    <subcellularLocation>
        <location evidence="1 12">Cell outer membrane</location>
        <topology evidence="1 12">Multi-pass membrane protein</topology>
    </subcellularLocation>
</comment>
<evidence type="ECO:0000256" key="14">
    <source>
        <dbReference type="SAM" id="SignalP"/>
    </source>
</evidence>
<name>A0A504JGG9_9FLAO</name>
<dbReference type="PANTHER" id="PTHR32552:SF68">
    <property type="entry name" value="FERRICHROME OUTER MEMBRANE TRANSPORTER_PHAGE RECEPTOR"/>
    <property type="match status" value="1"/>
</dbReference>
<feature type="signal peptide" evidence="14">
    <location>
        <begin position="1"/>
        <end position="21"/>
    </location>
</feature>
<dbReference type="Proteomes" id="UP000315540">
    <property type="component" value="Unassembled WGS sequence"/>
</dbReference>
<keyword evidence="2 12" id="KW-0813">Transport</keyword>
<dbReference type="InterPro" id="IPR012910">
    <property type="entry name" value="Plug_dom"/>
</dbReference>
<dbReference type="PROSITE" id="PS01156">
    <property type="entry name" value="TONB_DEPENDENT_REC_2"/>
    <property type="match status" value="1"/>
</dbReference>
<evidence type="ECO:0000256" key="3">
    <source>
        <dbReference type="ARBA" id="ARBA00022452"/>
    </source>
</evidence>
<dbReference type="SUPFAM" id="SSF56935">
    <property type="entry name" value="Porins"/>
    <property type="match status" value="1"/>
</dbReference>
<keyword evidence="5 12" id="KW-0812">Transmembrane</keyword>
<proteinExistence type="inferred from homology"/>
<dbReference type="RefSeq" id="WP_140590411.1">
    <property type="nucleotide sequence ID" value="NZ_VFWZ01000002.1"/>
</dbReference>